<dbReference type="EMBL" id="JAAAXW010000281">
    <property type="protein sequence ID" value="KAF9538832.1"/>
    <property type="molecule type" value="Genomic_DNA"/>
</dbReference>
<gene>
    <name evidence="2" type="ORF">EC957_006180</name>
</gene>
<evidence type="ECO:0000256" key="1">
    <source>
        <dbReference type="SAM" id="MobiDB-lite"/>
    </source>
</evidence>
<sequence length="228" mass="26323">MALMLRFHHVKIGAYAASYILQNLATVAPHITSFVYSRGFEGFDDNTLHDSLGPDAGLEHEGLRHLILPVRMGNLEDQVPADAKKRPEVVHDHLEKITEHIVTHLPLLNVRLSNIKQFGSLSSVKSDEGLDTQDISNLDQSQNQSRRKQRNQQYRQQRRQDPQLIKYEEEQLQYWTRRYPNRLPFNFNAFEMTLRSGLAALETLIKLTELSVKGLNHFIQDPEIGWMA</sequence>
<feature type="region of interest" description="Disordered" evidence="1">
    <location>
        <begin position="126"/>
        <end position="162"/>
    </location>
</feature>
<accession>A0A9P6EZG5</accession>
<organism evidence="2 3">
    <name type="scientific">Mortierella hygrophila</name>
    <dbReference type="NCBI Taxonomy" id="979708"/>
    <lineage>
        <taxon>Eukaryota</taxon>
        <taxon>Fungi</taxon>
        <taxon>Fungi incertae sedis</taxon>
        <taxon>Mucoromycota</taxon>
        <taxon>Mortierellomycotina</taxon>
        <taxon>Mortierellomycetes</taxon>
        <taxon>Mortierellales</taxon>
        <taxon>Mortierellaceae</taxon>
        <taxon>Mortierella</taxon>
    </lineage>
</organism>
<keyword evidence="3" id="KW-1185">Reference proteome</keyword>
<name>A0A9P6EZG5_9FUNG</name>
<reference evidence="2" key="1">
    <citation type="journal article" date="2020" name="Fungal Divers.">
        <title>Resolving the Mortierellaceae phylogeny through synthesis of multi-gene phylogenetics and phylogenomics.</title>
        <authorList>
            <person name="Vandepol N."/>
            <person name="Liber J."/>
            <person name="Desiro A."/>
            <person name="Na H."/>
            <person name="Kennedy M."/>
            <person name="Barry K."/>
            <person name="Grigoriev I.V."/>
            <person name="Miller A.N."/>
            <person name="O'Donnell K."/>
            <person name="Stajich J.E."/>
            <person name="Bonito G."/>
        </authorList>
    </citation>
    <scope>NUCLEOTIDE SEQUENCE</scope>
    <source>
        <strain evidence="2">NRRL 2591</strain>
    </source>
</reference>
<proteinExistence type="predicted"/>
<evidence type="ECO:0000313" key="2">
    <source>
        <dbReference type="EMBL" id="KAF9538832.1"/>
    </source>
</evidence>
<evidence type="ECO:0000313" key="3">
    <source>
        <dbReference type="Proteomes" id="UP000723463"/>
    </source>
</evidence>
<protein>
    <submittedName>
        <fullName evidence="2">Uncharacterized protein</fullName>
    </submittedName>
</protein>
<dbReference type="Proteomes" id="UP000723463">
    <property type="component" value="Unassembled WGS sequence"/>
</dbReference>
<dbReference type="AlphaFoldDB" id="A0A9P6EZG5"/>
<comment type="caution">
    <text evidence="2">The sequence shown here is derived from an EMBL/GenBank/DDBJ whole genome shotgun (WGS) entry which is preliminary data.</text>
</comment>